<feature type="domain" description="O-methyltransferase C-terminal" evidence="4">
    <location>
        <begin position="127"/>
        <end position="313"/>
    </location>
</feature>
<dbReference type="GO" id="GO:0032259">
    <property type="term" value="P:methylation"/>
    <property type="evidence" value="ECO:0007669"/>
    <property type="project" value="UniProtKB-KW"/>
</dbReference>
<dbReference type="GO" id="GO:0008171">
    <property type="term" value="F:O-methyltransferase activity"/>
    <property type="evidence" value="ECO:0007669"/>
    <property type="project" value="InterPro"/>
</dbReference>
<proteinExistence type="predicted"/>
<dbReference type="InterPro" id="IPR016461">
    <property type="entry name" value="COMT-like"/>
</dbReference>
<keyword evidence="7" id="KW-1185">Reference proteome</keyword>
<dbReference type="Pfam" id="PF08100">
    <property type="entry name" value="Dimerisation"/>
    <property type="match status" value="1"/>
</dbReference>
<keyword evidence="3" id="KW-0949">S-adenosyl-L-methionine</keyword>
<dbReference type="OrthoDB" id="582216at2"/>
<evidence type="ECO:0000256" key="2">
    <source>
        <dbReference type="ARBA" id="ARBA00022679"/>
    </source>
</evidence>
<dbReference type="Proteomes" id="UP000319103">
    <property type="component" value="Unassembled WGS sequence"/>
</dbReference>
<dbReference type="InterPro" id="IPR036388">
    <property type="entry name" value="WH-like_DNA-bd_sf"/>
</dbReference>
<dbReference type="PANTHER" id="PTHR43712">
    <property type="entry name" value="PUTATIVE (AFU_ORTHOLOGUE AFUA_4G14580)-RELATED"/>
    <property type="match status" value="1"/>
</dbReference>
<protein>
    <submittedName>
        <fullName evidence="6">Hydroxyneurosporene methyltransferase</fullName>
    </submittedName>
</protein>
<dbReference type="SUPFAM" id="SSF46785">
    <property type="entry name" value="Winged helix' DNA-binding domain"/>
    <property type="match status" value="1"/>
</dbReference>
<dbReference type="CDD" id="cd02440">
    <property type="entry name" value="AdoMet_MTases"/>
    <property type="match status" value="1"/>
</dbReference>
<organism evidence="6 7">
    <name type="scientific">Kitasatospora acidiphila</name>
    <dbReference type="NCBI Taxonomy" id="2567942"/>
    <lineage>
        <taxon>Bacteria</taxon>
        <taxon>Bacillati</taxon>
        <taxon>Actinomycetota</taxon>
        <taxon>Actinomycetes</taxon>
        <taxon>Kitasatosporales</taxon>
        <taxon>Streptomycetaceae</taxon>
        <taxon>Kitasatospora</taxon>
    </lineage>
</organism>
<name>A0A540WDN2_9ACTN</name>
<dbReference type="Gene3D" id="3.40.50.150">
    <property type="entry name" value="Vaccinia Virus protein VP39"/>
    <property type="match status" value="1"/>
</dbReference>
<accession>A0A540WDN2</accession>
<comment type="caution">
    <text evidence="6">The sequence shown here is derived from an EMBL/GenBank/DDBJ whole genome shotgun (WGS) entry which is preliminary data.</text>
</comment>
<dbReference type="InterPro" id="IPR001077">
    <property type="entry name" value="COMT_C"/>
</dbReference>
<keyword evidence="1 6" id="KW-0489">Methyltransferase</keyword>
<reference evidence="6 7" key="1">
    <citation type="submission" date="2019-06" db="EMBL/GenBank/DDBJ databases">
        <title>Description of Kitasatospora acidophila sp. nov. isolated from pine grove soil, and reclassification of Streptomyces novaecaesareae to Kitasatospora novaeceasareae comb. nov.</title>
        <authorList>
            <person name="Kim M.J."/>
        </authorList>
    </citation>
    <scope>NUCLEOTIDE SEQUENCE [LARGE SCALE GENOMIC DNA]</scope>
    <source>
        <strain evidence="6 7">MMS16-CNU292</strain>
    </source>
</reference>
<evidence type="ECO:0000313" key="6">
    <source>
        <dbReference type="EMBL" id="TQF07153.1"/>
    </source>
</evidence>
<evidence type="ECO:0000313" key="7">
    <source>
        <dbReference type="Proteomes" id="UP000319103"/>
    </source>
</evidence>
<dbReference type="Gene3D" id="1.10.10.10">
    <property type="entry name" value="Winged helix-like DNA-binding domain superfamily/Winged helix DNA-binding domain"/>
    <property type="match status" value="1"/>
</dbReference>
<evidence type="ECO:0000259" key="4">
    <source>
        <dbReference type="Pfam" id="PF00891"/>
    </source>
</evidence>
<evidence type="ECO:0000256" key="3">
    <source>
        <dbReference type="ARBA" id="ARBA00022691"/>
    </source>
</evidence>
<evidence type="ECO:0000256" key="1">
    <source>
        <dbReference type="ARBA" id="ARBA00022603"/>
    </source>
</evidence>
<dbReference type="PIRSF" id="PIRSF005739">
    <property type="entry name" value="O-mtase"/>
    <property type="match status" value="1"/>
</dbReference>
<dbReference type="GO" id="GO:0046983">
    <property type="term" value="F:protein dimerization activity"/>
    <property type="evidence" value="ECO:0007669"/>
    <property type="project" value="InterPro"/>
</dbReference>
<feature type="domain" description="O-methyltransferase dimerisation" evidence="5">
    <location>
        <begin position="11"/>
        <end position="83"/>
    </location>
</feature>
<dbReference type="Pfam" id="PF00891">
    <property type="entry name" value="Methyltransf_2"/>
    <property type="match status" value="1"/>
</dbReference>
<dbReference type="InterPro" id="IPR029063">
    <property type="entry name" value="SAM-dependent_MTases_sf"/>
</dbReference>
<gene>
    <name evidence="6" type="ORF">E6W39_05310</name>
</gene>
<dbReference type="SUPFAM" id="SSF53335">
    <property type="entry name" value="S-adenosyl-L-methionine-dependent methyltransferases"/>
    <property type="match status" value="1"/>
</dbReference>
<dbReference type="PANTHER" id="PTHR43712:SF2">
    <property type="entry name" value="O-METHYLTRANSFERASE CICE"/>
    <property type="match status" value="1"/>
</dbReference>
<sequence length="342" mass="37779">MPQALESAVYGLFATCALDLAVRHGVFRELTEHGPSRSAELATALGVDQDTLGRLLTLLRSLEVLAADGEGRYTVPDQARPYLDGSDARYLGGFVHHLVDSTFGRLRHLESCLTRGKAAADATRPEPFAEIYRDEEATDRFLDAMWQLSFDVSGELVEAAGLDQVHHLVDVGGAGGPFSVAALLRRPGLRATVFDLPQVAPRLQQARQRYRLGARLAFIPGDFHRDELPRGDCLAFGYILSDWTDDTCLELLRKAHRALAPGGLVLVMERLFDEDGYRPLATAAMNLSMQAETQGRHRTAAEYLALLRRAGFAGCEVRRSGREKHLVIGRRADNAHPPGRWW</sequence>
<dbReference type="PROSITE" id="PS51683">
    <property type="entry name" value="SAM_OMT_II"/>
    <property type="match status" value="1"/>
</dbReference>
<dbReference type="InterPro" id="IPR012967">
    <property type="entry name" value="COMT_dimerisation"/>
</dbReference>
<evidence type="ECO:0000259" key="5">
    <source>
        <dbReference type="Pfam" id="PF08100"/>
    </source>
</evidence>
<dbReference type="InterPro" id="IPR036390">
    <property type="entry name" value="WH_DNA-bd_sf"/>
</dbReference>
<keyword evidence="2 6" id="KW-0808">Transferase</keyword>
<dbReference type="AlphaFoldDB" id="A0A540WDN2"/>
<dbReference type="EMBL" id="VIGB01000003">
    <property type="protein sequence ID" value="TQF07153.1"/>
    <property type="molecule type" value="Genomic_DNA"/>
</dbReference>